<feature type="signal peptide" evidence="6">
    <location>
        <begin position="1"/>
        <end position="24"/>
    </location>
</feature>
<gene>
    <name evidence="8" type="ORF">APAL1065_LOCUS4685</name>
</gene>
<dbReference type="InterPro" id="IPR001179">
    <property type="entry name" value="PPIase_FKBP_dom"/>
</dbReference>
<dbReference type="PANTHER" id="PTHR43811:SF26">
    <property type="entry name" value="PEPTIDYL-PROLYL CIS-TRANS ISOMERASE FKBP16-1, CHLOROPLASTIC"/>
    <property type="match status" value="1"/>
</dbReference>
<evidence type="ECO:0000256" key="6">
    <source>
        <dbReference type="SAM" id="SignalP"/>
    </source>
</evidence>
<dbReference type="EMBL" id="HBHT01007031">
    <property type="protein sequence ID" value="CAD9949591.1"/>
    <property type="molecule type" value="Transcribed_RNA"/>
</dbReference>
<feature type="chain" id="PRO_5031193180" description="peptidylprolyl isomerase" evidence="6">
    <location>
        <begin position="25"/>
        <end position="218"/>
    </location>
</feature>
<dbReference type="EC" id="5.2.1.8" evidence="2 5"/>
<feature type="domain" description="PPIase FKBP-type" evidence="7">
    <location>
        <begin position="107"/>
        <end position="171"/>
    </location>
</feature>
<evidence type="ECO:0000256" key="3">
    <source>
        <dbReference type="ARBA" id="ARBA00023110"/>
    </source>
</evidence>
<evidence type="ECO:0000256" key="2">
    <source>
        <dbReference type="ARBA" id="ARBA00013194"/>
    </source>
</evidence>
<evidence type="ECO:0000256" key="5">
    <source>
        <dbReference type="PROSITE-ProRule" id="PRU00277"/>
    </source>
</evidence>
<keyword evidence="3 5" id="KW-0697">Rotamase</keyword>
<name>A0A7S2Y468_9STRA</name>
<comment type="catalytic activity">
    <reaction evidence="1 5">
        <text>[protein]-peptidylproline (omega=180) = [protein]-peptidylproline (omega=0)</text>
        <dbReference type="Rhea" id="RHEA:16237"/>
        <dbReference type="Rhea" id="RHEA-COMP:10747"/>
        <dbReference type="Rhea" id="RHEA-COMP:10748"/>
        <dbReference type="ChEBI" id="CHEBI:83833"/>
        <dbReference type="ChEBI" id="CHEBI:83834"/>
        <dbReference type="EC" id="5.2.1.8"/>
    </reaction>
</comment>
<keyword evidence="4 5" id="KW-0413">Isomerase</keyword>
<evidence type="ECO:0000313" key="8">
    <source>
        <dbReference type="EMBL" id="CAD9949591.1"/>
    </source>
</evidence>
<dbReference type="Pfam" id="PF00254">
    <property type="entry name" value="FKBP_C"/>
    <property type="match status" value="1"/>
</dbReference>
<dbReference type="GO" id="GO:0003755">
    <property type="term" value="F:peptidyl-prolyl cis-trans isomerase activity"/>
    <property type="evidence" value="ECO:0007669"/>
    <property type="project" value="UniProtKB-KW"/>
</dbReference>
<sequence length="218" mass="23518">MNSSGFLLCVFSCVGLIFNDQVCAWSLTSSSRRNAIQKGGAIVVSTIFGAEVANAVDLKDDYMQGTAALANMDADAPVPREAYKKLGSGVIYADLRPGKGDATVTEGSRVNLQWVLRRSNGYFVDSSQVQDSVPFIFTVGDGKAIAGIDEGVRGMKEGSVRRILIPPSLAYVKGLEDGKPGPLPAGFGPRQQMRRVQDVRKDVPGEYVFLEVQVTRLR</sequence>
<accession>A0A7S2Y468</accession>
<evidence type="ECO:0000259" key="7">
    <source>
        <dbReference type="PROSITE" id="PS50059"/>
    </source>
</evidence>
<dbReference type="SUPFAM" id="SSF54534">
    <property type="entry name" value="FKBP-like"/>
    <property type="match status" value="1"/>
</dbReference>
<dbReference type="AlphaFoldDB" id="A0A7S2Y468"/>
<dbReference type="InterPro" id="IPR046357">
    <property type="entry name" value="PPIase_dom_sf"/>
</dbReference>
<evidence type="ECO:0000256" key="1">
    <source>
        <dbReference type="ARBA" id="ARBA00000971"/>
    </source>
</evidence>
<protein>
    <recommendedName>
        <fullName evidence="2 5">peptidylprolyl isomerase</fullName>
        <ecNumber evidence="2 5">5.2.1.8</ecNumber>
    </recommendedName>
</protein>
<keyword evidence="6" id="KW-0732">Signal</keyword>
<evidence type="ECO:0000256" key="4">
    <source>
        <dbReference type="ARBA" id="ARBA00023235"/>
    </source>
</evidence>
<organism evidence="8">
    <name type="scientific">Entomoneis paludosa</name>
    <dbReference type="NCBI Taxonomy" id="265537"/>
    <lineage>
        <taxon>Eukaryota</taxon>
        <taxon>Sar</taxon>
        <taxon>Stramenopiles</taxon>
        <taxon>Ochrophyta</taxon>
        <taxon>Bacillariophyta</taxon>
        <taxon>Bacillariophyceae</taxon>
        <taxon>Bacillariophycidae</taxon>
        <taxon>Entomoneidaceae</taxon>
        <taxon>Entomoneis</taxon>
    </lineage>
</organism>
<dbReference type="Gene3D" id="3.10.50.40">
    <property type="match status" value="1"/>
</dbReference>
<proteinExistence type="predicted"/>
<dbReference type="PROSITE" id="PS50059">
    <property type="entry name" value="FKBP_PPIASE"/>
    <property type="match status" value="1"/>
</dbReference>
<dbReference type="PANTHER" id="PTHR43811">
    <property type="entry name" value="FKBP-TYPE PEPTIDYL-PROLYL CIS-TRANS ISOMERASE FKPA"/>
    <property type="match status" value="1"/>
</dbReference>
<reference evidence="8" key="1">
    <citation type="submission" date="2021-01" db="EMBL/GenBank/DDBJ databases">
        <authorList>
            <person name="Corre E."/>
            <person name="Pelletier E."/>
            <person name="Niang G."/>
            <person name="Scheremetjew M."/>
            <person name="Finn R."/>
            <person name="Kale V."/>
            <person name="Holt S."/>
            <person name="Cochrane G."/>
            <person name="Meng A."/>
            <person name="Brown T."/>
            <person name="Cohen L."/>
        </authorList>
    </citation>
    <scope>NUCLEOTIDE SEQUENCE</scope>
    <source>
        <strain evidence="8">CCMP125</strain>
    </source>
</reference>